<name>A0A833VLM3_9POAL</name>
<dbReference type="Proteomes" id="UP000623129">
    <property type="component" value="Unassembled WGS sequence"/>
</dbReference>
<gene>
    <name evidence="2" type="ORF">FCM35_KLT02966</name>
</gene>
<evidence type="ECO:0000313" key="2">
    <source>
        <dbReference type="EMBL" id="KAF3331560.1"/>
    </source>
</evidence>
<feature type="region of interest" description="Disordered" evidence="1">
    <location>
        <begin position="22"/>
        <end position="52"/>
    </location>
</feature>
<evidence type="ECO:0000313" key="3">
    <source>
        <dbReference type="Proteomes" id="UP000623129"/>
    </source>
</evidence>
<protein>
    <submittedName>
        <fullName evidence="2">Uncharacterized protein</fullName>
    </submittedName>
</protein>
<sequence>MESNSSPNALVKAAALAWYKHAGAGTPPPTPRPSGHLLASRASASPMKTSPSSPAITLLDMYEIEWITTQLERLISSSSASFSGEEPSNHRRVGRKKGFGFGFRFGHHATSLCGSFREPVMETSCKSRAKPR</sequence>
<keyword evidence="3" id="KW-1185">Reference proteome</keyword>
<proteinExistence type="predicted"/>
<organism evidence="2 3">
    <name type="scientific">Carex littledalei</name>
    <dbReference type="NCBI Taxonomy" id="544730"/>
    <lineage>
        <taxon>Eukaryota</taxon>
        <taxon>Viridiplantae</taxon>
        <taxon>Streptophyta</taxon>
        <taxon>Embryophyta</taxon>
        <taxon>Tracheophyta</taxon>
        <taxon>Spermatophyta</taxon>
        <taxon>Magnoliopsida</taxon>
        <taxon>Liliopsida</taxon>
        <taxon>Poales</taxon>
        <taxon>Cyperaceae</taxon>
        <taxon>Cyperoideae</taxon>
        <taxon>Cariceae</taxon>
        <taxon>Carex</taxon>
        <taxon>Carex subgen. Euthyceras</taxon>
    </lineage>
</organism>
<evidence type="ECO:0000256" key="1">
    <source>
        <dbReference type="SAM" id="MobiDB-lite"/>
    </source>
</evidence>
<dbReference type="AlphaFoldDB" id="A0A833VLM3"/>
<dbReference type="OrthoDB" id="693864at2759"/>
<feature type="compositionally biased region" description="Polar residues" evidence="1">
    <location>
        <begin position="42"/>
        <end position="52"/>
    </location>
</feature>
<accession>A0A833VLM3</accession>
<comment type="caution">
    <text evidence="2">The sequence shown here is derived from an EMBL/GenBank/DDBJ whole genome shotgun (WGS) entry which is preliminary data.</text>
</comment>
<dbReference type="EMBL" id="SWLB01000012">
    <property type="protein sequence ID" value="KAF3331560.1"/>
    <property type="molecule type" value="Genomic_DNA"/>
</dbReference>
<reference evidence="2" key="1">
    <citation type="submission" date="2020-01" db="EMBL/GenBank/DDBJ databases">
        <title>Genome sequence of Kobresia littledalei, the first chromosome-level genome in the family Cyperaceae.</title>
        <authorList>
            <person name="Qu G."/>
        </authorList>
    </citation>
    <scope>NUCLEOTIDE SEQUENCE</scope>
    <source>
        <strain evidence="2">C.B.Clarke</strain>
        <tissue evidence="2">Leaf</tissue>
    </source>
</reference>